<name>A0A448T6B0_SERFO</name>
<gene>
    <name evidence="1" type="ORF">NCTC13193_04986</name>
</gene>
<dbReference type="AlphaFoldDB" id="A0A448T6B0"/>
<dbReference type="EMBL" id="LR134492">
    <property type="protein sequence ID" value="VEI75497.1"/>
    <property type="molecule type" value="Genomic_DNA"/>
</dbReference>
<sequence length="83" mass="9661">MSLHSFLMPIALRDRQRNLLNLLSKLPHPPNGSSLVFSLSEEWLNPREITVRHGIGIYKARCLLLELVESSMFFDSPFTHKWK</sequence>
<protein>
    <submittedName>
        <fullName evidence="1">Uncharacterized protein</fullName>
    </submittedName>
</protein>
<reference evidence="1 2" key="1">
    <citation type="submission" date="2018-12" db="EMBL/GenBank/DDBJ databases">
        <authorList>
            <consortium name="Pathogen Informatics"/>
        </authorList>
    </citation>
    <scope>NUCLEOTIDE SEQUENCE [LARGE SCALE GENOMIC DNA]</scope>
    <source>
        <strain evidence="1 2">NCTC13193</strain>
    </source>
</reference>
<dbReference type="Proteomes" id="UP000270487">
    <property type="component" value="Chromosome"/>
</dbReference>
<proteinExistence type="predicted"/>
<evidence type="ECO:0000313" key="2">
    <source>
        <dbReference type="Proteomes" id="UP000270487"/>
    </source>
</evidence>
<evidence type="ECO:0000313" key="1">
    <source>
        <dbReference type="EMBL" id="VEI75497.1"/>
    </source>
</evidence>
<accession>A0A448T6B0</accession>
<organism evidence="1 2">
    <name type="scientific">Serratia fonticola</name>
    <dbReference type="NCBI Taxonomy" id="47917"/>
    <lineage>
        <taxon>Bacteria</taxon>
        <taxon>Pseudomonadati</taxon>
        <taxon>Pseudomonadota</taxon>
        <taxon>Gammaproteobacteria</taxon>
        <taxon>Enterobacterales</taxon>
        <taxon>Yersiniaceae</taxon>
        <taxon>Serratia</taxon>
    </lineage>
</organism>